<name>A0A7R9LRD1_9ACAR</name>
<dbReference type="EMBL" id="OC917205">
    <property type="protein sequence ID" value="CAD7646458.1"/>
    <property type="molecule type" value="Genomic_DNA"/>
</dbReference>
<reference evidence="1" key="1">
    <citation type="submission" date="2020-11" db="EMBL/GenBank/DDBJ databases">
        <authorList>
            <person name="Tran Van P."/>
        </authorList>
    </citation>
    <scope>NUCLEOTIDE SEQUENCE</scope>
</reference>
<sequence>MKSDHLPIDESISLANEVFEDVMKSNDLVKGLATIEPYCDRSVYHRFIQSLYFVMTAMVSIEKEDIDVAQKAVNELREIIMRSRSQWESEASRLNFESSVRLANGVSHLVISNMPPKILRIINFLGIRGVESTGWNNINKTAFELPGIASQLARVFRFIYWTYFDTHFGIGPIHIDICNEVLTKELNRYPNVKLNSEYIPGKNGGIELYLRLLNDPHVTPKRFIYMELTWSYALQSNWDSCIEYAEKFRTGSLYTPAIATYMEAIFRYAKSTENDDQDEKQKATELFHLVPTLRIRHLGKTITPEKVAVVRAQEYVKNDELLILPDLGMLYEINCLSFIRSDTVLLNRILERINKYVNRYQCDLDTSDYLDNYLTAIFYKDFYPIITNRENVSKLLSTMNLVLGVSFHFQRKPTVNWAYAALRELGLCTAKQGTDHNKLEEYRKQWLKNINIDEKGYEKVLETEEEVGN</sequence>
<dbReference type="PANTHER" id="PTHR31859">
    <property type="entry name" value="TETRATRICOPEPTIDE REPEAT PROTEIN 39 FAMILY MEMBER"/>
    <property type="match status" value="1"/>
</dbReference>
<dbReference type="EMBL" id="CAJPVJ010002380">
    <property type="protein sequence ID" value="CAG2166213.1"/>
    <property type="molecule type" value="Genomic_DNA"/>
</dbReference>
<dbReference type="PANTHER" id="PTHR31859:SF1">
    <property type="entry name" value="TETRATRICOPEPTIDE REPEAT PROTEIN 39C"/>
    <property type="match status" value="1"/>
</dbReference>
<accession>A0A7R9LRD1</accession>
<dbReference type="InterPro" id="IPR019412">
    <property type="entry name" value="IML2/TPR_39"/>
</dbReference>
<evidence type="ECO:0000313" key="1">
    <source>
        <dbReference type="EMBL" id="CAD7646458.1"/>
    </source>
</evidence>
<dbReference type="Pfam" id="PF10300">
    <property type="entry name" value="Iml2-TPR_39"/>
    <property type="match status" value="1"/>
</dbReference>
<gene>
    <name evidence="1" type="ORF">ONB1V03_LOCUS5740</name>
</gene>
<protein>
    <submittedName>
        <fullName evidence="1">Uncharacterized protein</fullName>
    </submittedName>
</protein>
<proteinExistence type="predicted"/>
<keyword evidence="2" id="KW-1185">Reference proteome</keyword>
<dbReference type="Proteomes" id="UP000728032">
    <property type="component" value="Unassembled WGS sequence"/>
</dbReference>
<dbReference type="AlphaFoldDB" id="A0A7R9LRD1"/>
<dbReference type="OrthoDB" id="6482300at2759"/>
<evidence type="ECO:0000313" key="2">
    <source>
        <dbReference type="Proteomes" id="UP000728032"/>
    </source>
</evidence>
<organism evidence="1">
    <name type="scientific">Oppiella nova</name>
    <dbReference type="NCBI Taxonomy" id="334625"/>
    <lineage>
        <taxon>Eukaryota</taxon>
        <taxon>Metazoa</taxon>
        <taxon>Ecdysozoa</taxon>
        <taxon>Arthropoda</taxon>
        <taxon>Chelicerata</taxon>
        <taxon>Arachnida</taxon>
        <taxon>Acari</taxon>
        <taxon>Acariformes</taxon>
        <taxon>Sarcoptiformes</taxon>
        <taxon>Oribatida</taxon>
        <taxon>Brachypylina</taxon>
        <taxon>Oppioidea</taxon>
        <taxon>Oppiidae</taxon>
        <taxon>Oppiella</taxon>
    </lineage>
</organism>